<dbReference type="EC" id="2.7.11.1" evidence="3"/>
<evidence type="ECO:0000256" key="8">
    <source>
        <dbReference type="ARBA" id="ARBA00022729"/>
    </source>
</evidence>
<dbReference type="GO" id="GO:0004674">
    <property type="term" value="F:protein serine/threonine kinase activity"/>
    <property type="evidence" value="ECO:0007669"/>
    <property type="project" value="UniProtKB-KW"/>
</dbReference>
<keyword evidence="11" id="KW-0418">Kinase</keyword>
<evidence type="ECO:0000256" key="1">
    <source>
        <dbReference type="ARBA" id="ARBA00004167"/>
    </source>
</evidence>
<dbReference type="PANTHER" id="PTHR48053:SF71">
    <property type="entry name" value="LEUCINE RICH REPEAT FAMILY PROTEIN, EXPRESSED"/>
    <property type="match status" value="1"/>
</dbReference>
<keyword evidence="9" id="KW-0677">Repeat</keyword>
<sequence length="434" mass="48714">MESAQSRLPNSNHTERELAAIETSQRTLHLSIEALLEQQPSIRHLKLRPVERWSISTLPTELIQEIFSWMDPASIAFYRLLSRHVNAALSLAPNESSHFVRLCLSRHCPKPTLSEARSYFPSKTDSEFLQWPCAFQDSYARFYLRHLLRICWSQQLQFPSRLTASFGILNQLTSLQLCSCFMYGPFPVELTELTSLETLILDDNTLDGPLPSSIGEMTSLLELSVNSNRFSGSIPASLSLLSNLIYLNLGNNEFTGNIPAQLGQLKQLQELHLYVNHLAGPIPVELCSLINLQKLDLHDNALSGTIPHEIHALKKLNGINLTCNNLSGAIPATIGLLPDLKYLLADRNAFTGRIPPEIGQLVQLRHLHLRENQLSGEIPVEIGRLENLWGLLLSSNRLEGLVPAELRSMRCIIQCDLRNNAGLKCDFMFDGLEL</sequence>
<evidence type="ECO:0000256" key="14">
    <source>
        <dbReference type="ARBA" id="ARBA00023180"/>
    </source>
</evidence>
<dbReference type="EMBL" id="QEAP01001722">
    <property type="protein sequence ID" value="TPX41509.1"/>
    <property type="molecule type" value="Genomic_DNA"/>
</dbReference>
<evidence type="ECO:0000256" key="4">
    <source>
        <dbReference type="ARBA" id="ARBA00022475"/>
    </source>
</evidence>
<keyword evidence="14" id="KW-0325">Glycoprotein</keyword>
<dbReference type="InterPro" id="IPR036047">
    <property type="entry name" value="F-box-like_dom_sf"/>
</dbReference>
<dbReference type="FunFam" id="3.80.10.10:FF:000383">
    <property type="entry name" value="Leucine-rich repeat receptor protein kinase EMS1"/>
    <property type="match status" value="1"/>
</dbReference>
<keyword evidence="12" id="KW-0067">ATP-binding</keyword>
<dbReference type="Pfam" id="PF00560">
    <property type="entry name" value="LRR_1"/>
    <property type="match status" value="1"/>
</dbReference>
<keyword evidence="8" id="KW-0732">Signal</keyword>
<comment type="catalytic activity">
    <reaction evidence="15">
        <text>L-threonyl-[protein] + ATP = O-phospho-L-threonyl-[protein] + ADP + H(+)</text>
        <dbReference type="Rhea" id="RHEA:46608"/>
        <dbReference type="Rhea" id="RHEA-COMP:11060"/>
        <dbReference type="Rhea" id="RHEA-COMP:11605"/>
        <dbReference type="ChEBI" id="CHEBI:15378"/>
        <dbReference type="ChEBI" id="CHEBI:30013"/>
        <dbReference type="ChEBI" id="CHEBI:30616"/>
        <dbReference type="ChEBI" id="CHEBI:61977"/>
        <dbReference type="ChEBI" id="CHEBI:456216"/>
        <dbReference type="EC" id="2.7.11.1"/>
    </reaction>
</comment>
<name>A0A507CQU7_9FUNG</name>
<evidence type="ECO:0000256" key="12">
    <source>
        <dbReference type="ARBA" id="ARBA00022840"/>
    </source>
</evidence>
<evidence type="ECO:0000256" key="16">
    <source>
        <dbReference type="ARBA" id="ARBA00048679"/>
    </source>
</evidence>
<comment type="catalytic activity">
    <reaction evidence="16">
        <text>L-seryl-[protein] + ATP = O-phospho-L-seryl-[protein] + ADP + H(+)</text>
        <dbReference type="Rhea" id="RHEA:17989"/>
        <dbReference type="Rhea" id="RHEA-COMP:9863"/>
        <dbReference type="Rhea" id="RHEA-COMP:11604"/>
        <dbReference type="ChEBI" id="CHEBI:15378"/>
        <dbReference type="ChEBI" id="CHEBI:29999"/>
        <dbReference type="ChEBI" id="CHEBI:30616"/>
        <dbReference type="ChEBI" id="CHEBI:83421"/>
        <dbReference type="ChEBI" id="CHEBI:456216"/>
        <dbReference type="EC" id="2.7.11.1"/>
    </reaction>
</comment>
<dbReference type="InterPro" id="IPR003591">
    <property type="entry name" value="Leu-rich_rpt_typical-subtyp"/>
</dbReference>
<keyword evidence="4" id="KW-1003">Cell membrane</keyword>
<evidence type="ECO:0000256" key="5">
    <source>
        <dbReference type="ARBA" id="ARBA00022527"/>
    </source>
</evidence>
<evidence type="ECO:0000259" key="17">
    <source>
        <dbReference type="PROSITE" id="PS50181"/>
    </source>
</evidence>
<gene>
    <name evidence="18" type="ORF">CcCBS67573_g10572</name>
</gene>
<evidence type="ECO:0000313" key="19">
    <source>
        <dbReference type="Proteomes" id="UP000320333"/>
    </source>
</evidence>
<dbReference type="Gene3D" id="3.80.10.10">
    <property type="entry name" value="Ribonuclease Inhibitor"/>
    <property type="match status" value="2"/>
</dbReference>
<evidence type="ECO:0000256" key="6">
    <source>
        <dbReference type="ARBA" id="ARBA00022614"/>
    </source>
</evidence>
<proteinExistence type="predicted"/>
<comment type="caution">
    <text evidence="18">The sequence shown here is derived from an EMBL/GenBank/DDBJ whole genome shotgun (WGS) entry which is preliminary data.</text>
</comment>
<dbReference type="PANTHER" id="PTHR48053">
    <property type="entry name" value="LEUCINE RICH REPEAT FAMILY PROTEIN, EXPRESSED"/>
    <property type="match status" value="1"/>
</dbReference>
<dbReference type="FunFam" id="3.80.10.10:FF:000299">
    <property type="entry name" value="Piriformospora indica-insensitive protein 2"/>
    <property type="match status" value="1"/>
</dbReference>
<dbReference type="Pfam" id="PF23598">
    <property type="entry name" value="LRR_14"/>
    <property type="match status" value="1"/>
</dbReference>
<dbReference type="InterPro" id="IPR051716">
    <property type="entry name" value="Plant_RL_S/T_kinase"/>
</dbReference>
<dbReference type="Proteomes" id="UP000320333">
    <property type="component" value="Unassembled WGS sequence"/>
</dbReference>
<dbReference type="InterPro" id="IPR055414">
    <property type="entry name" value="LRR_R13L4/SHOC2-like"/>
</dbReference>
<dbReference type="AlphaFoldDB" id="A0A507CQU7"/>
<dbReference type="Pfam" id="PF00646">
    <property type="entry name" value="F-box"/>
    <property type="match status" value="1"/>
</dbReference>
<keyword evidence="7" id="KW-0808">Transferase</keyword>
<accession>A0A507CQU7</accession>
<keyword evidence="19" id="KW-1185">Reference proteome</keyword>
<comment type="subcellular location">
    <subcellularLocation>
        <location evidence="2">Cell membrane</location>
    </subcellularLocation>
    <subcellularLocation>
        <location evidence="1">Membrane</location>
        <topology evidence="1">Single-pass membrane protein</topology>
    </subcellularLocation>
</comment>
<dbReference type="PROSITE" id="PS50181">
    <property type="entry name" value="FBOX"/>
    <property type="match status" value="1"/>
</dbReference>
<dbReference type="GO" id="GO:0005524">
    <property type="term" value="F:ATP binding"/>
    <property type="evidence" value="ECO:0007669"/>
    <property type="project" value="UniProtKB-KW"/>
</dbReference>
<evidence type="ECO:0000256" key="2">
    <source>
        <dbReference type="ARBA" id="ARBA00004236"/>
    </source>
</evidence>
<evidence type="ECO:0000256" key="11">
    <source>
        <dbReference type="ARBA" id="ARBA00022777"/>
    </source>
</evidence>
<reference evidence="18 19" key="1">
    <citation type="journal article" date="2019" name="Sci. Rep.">
        <title>Comparative genomics of chytrid fungi reveal insights into the obligate biotrophic and pathogenic lifestyle of Synchytrium endobioticum.</title>
        <authorList>
            <person name="van de Vossenberg B.T.L.H."/>
            <person name="Warris S."/>
            <person name="Nguyen H.D.T."/>
            <person name="van Gent-Pelzer M.P.E."/>
            <person name="Joly D.L."/>
            <person name="van de Geest H.C."/>
            <person name="Bonants P.J.M."/>
            <person name="Smith D.S."/>
            <person name="Levesque C.A."/>
            <person name="van der Lee T.A.J."/>
        </authorList>
    </citation>
    <scope>NUCLEOTIDE SEQUENCE [LARGE SCALE GENOMIC DNA]</scope>
    <source>
        <strain evidence="18 19">CBS 675.73</strain>
    </source>
</reference>
<dbReference type="SMART" id="SM00369">
    <property type="entry name" value="LRR_TYP"/>
    <property type="match status" value="5"/>
</dbReference>
<evidence type="ECO:0000256" key="15">
    <source>
        <dbReference type="ARBA" id="ARBA00047899"/>
    </source>
</evidence>
<evidence type="ECO:0000313" key="18">
    <source>
        <dbReference type="EMBL" id="TPX41509.1"/>
    </source>
</evidence>
<dbReference type="InterPro" id="IPR032675">
    <property type="entry name" value="LRR_dom_sf"/>
</dbReference>
<dbReference type="GO" id="GO:0005886">
    <property type="term" value="C:plasma membrane"/>
    <property type="evidence" value="ECO:0007669"/>
    <property type="project" value="UniProtKB-SubCell"/>
</dbReference>
<evidence type="ECO:0000256" key="10">
    <source>
        <dbReference type="ARBA" id="ARBA00022741"/>
    </source>
</evidence>
<evidence type="ECO:0000256" key="7">
    <source>
        <dbReference type="ARBA" id="ARBA00022679"/>
    </source>
</evidence>
<dbReference type="SUPFAM" id="SSF81383">
    <property type="entry name" value="F-box domain"/>
    <property type="match status" value="1"/>
</dbReference>
<keyword evidence="5" id="KW-0723">Serine/threonine-protein kinase</keyword>
<evidence type="ECO:0000256" key="3">
    <source>
        <dbReference type="ARBA" id="ARBA00012513"/>
    </source>
</evidence>
<evidence type="ECO:0000256" key="13">
    <source>
        <dbReference type="ARBA" id="ARBA00023136"/>
    </source>
</evidence>
<evidence type="ECO:0000256" key="9">
    <source>
        <dbReference type="ARBA" id="ARBA00022737"/>
    </source>
</evidence>
<dbReference type="InterPro" id="IPR001810">
    <property type="entry name" value="F-box_dom"/>
</dbReference>
<keyword evidence="6" id="KW-0433">Leucine-rich repeat</keyword>
<dbReference type="OrthoDB" id="676979at2759"/>
<dbReference type="InterPro" id="IPR001611">
    <property type="entry name" value="Leu-rich_rpt"/>
</dbReference>
<feature type="domain" description="F-box" evidence="17">
    <location>
        <begin position="52"/>
        <end position="102"/>
    </location>
</feature>
<protein>
    <recommendedName>
        <fullName evidence="3">non-specific serine/threonine protein kinase</fullName>
        <ecNumber evidence="3">2.7.11.1</ecNumber>
    </recommendedName>
</protein>
<keyword evidence="10" id="KW-0547">Nucleotide-binding</keyword>
<organism evidence="18 19">
    <name type="scientific">Chytriomyces confervae</name>
    <dbReference type="NCBI Taxonomy" id="246404"/>
    <lineage>
        <taxon>Eukaryota</taxon>
        <taxon>Fungi</taxon>
        <taxon>Fungi incertae sedis</taxon>
        <taxon>Chytridiomycota</taxon>
        <taxon>Chytridiomycota incertae sedis</taxon>
        <taxon>Chytridiomycetes</taxon>
        <taxon>Chytridiales</taxon>
        <taxon>Chytriomycetaceae</taxon>
        <taxon>Chytriomyces</taxon>
    </lineage>
</organism>
<keyword evidence="13" id="KW-0472">Membrane</keyword>
<dbReference type="SUPFAM" id="SSF52058">
    <property type="entry name" value="L domain-like"/>
    <property type="match status" value="1"/>
</dbReference>